<dbReference type="PANTHER" id="PTHR43157">
    <property type="entry name" value="PHOSPHATIDYLINOSITOL-GLYCAN BIOSYNTHESIS CLASS F PROTEIN-RELATED"/>
    <property type="match status" value="1"/>
</dbReference>
<evidence type="ECO:0000256" key="1">
    <source>
        <dbReference type="ARBA" id="ARBA00023002"/>
    </source>
</evidence>
<evidence type="ECO:0000313" key="3">
    <source>
        <dbReference type="Proteomes" id="UP001151699"/>
    </source>
</evidence>
<dbReference type="Proteomes" id="UP001151699">
    <property type="component" value="Chromosome B"/>
</dbReference>
<dbReference type="SUPFAM" id="SSF51735">
    <property type="entry name" value="NAD(P)-binding Rossmann-fold domains"/>
    <property type="match status" value="1"/>
</dbReference>
<dbReference type="AlphaFoldDB" id="A0A9Q0S2Q0"/>
<dbReference type="InterPro" id="IPR036291">
    <property type="entry name" value="NAD(P)-bd_dom_sf"/>
</dbReference>
<evidence type="ECO:0000313" key="2">
    <source>
        <dbReference type="EMBL" id="KAJ6641365.1"/>
    </source>
</evidence>
<proteinExistence type="predicted"/>
<organism evidence="2 3">
    <name type="scientific">Pseudolycoriella hygida</name>
    <dbReference type="NCBI Taxonomy" id="35572"/>
    <lineage>
        <taxon>Eukaryota</taxon>
        <taxon>Metazoa</taxon>
        <taxon>Ecdysozoa</taxon>
        <taxon>Arthropoda</taxon>
        <taxon>Hexapoda</taxon>
        <taxon>Insecta</taxon>
        <taxon>Pterygota</taxon>
        <taxon>Neoptera</taxon>
        <taxon>Endopterygota</taxon>
        <taxon>Diptera</taxon>
        <taxon>Nematocera</taxon>
        <taxon>Sciaroidea</taxon>
        <taxon>Sciaridae</taxon>
        <taxon>Pseudolycoriella</taxon>
    </lineage>
</organism>
<dbReference type="InterPro" id="IPR002347">
    <property type="entry name" value="SDR_fam"/>
</dbReference>
<reference evidence="2" key="1">
    <citation type="submission" date="2022-07" db="EMBL/GenBank/DDBJ databases">
        <authorList>
            <person name="Trinca V."/>
            <person name="Uliana J.V.C."/>
            <person name="Torres T.T."/>
            <person name="Ward R.J."/>
            <person name="Monesi N."/>
        </authorList>
    </citation>
    <scope>NUCLEOTIDE SEQUENCE</scope>
    <source>
        <strain evidence="2">HSMRA1968</strain>
        <tissue evidence="2">Whole embryos</tissue>
    </source>
</reference>
<dbReference type="PANTHER" id="PTHR43157:SF31">
    <property type="entry name" value="PHOSPHATIDYLINOSITOL-GLYCAN BIOSYNTHESIS CLASS F PROTEIN"/>
    <property type="match status" value="1"/>
</dbReference>
<dbReference type="Pfam" id="PF00106">
    <property type="entry name" value="adh_short"/>
    <property type="match status" value="1"/>
</dbReference>
<dbReference type="OrthoDB" id="542013at2759"/>
<gene>
    <name evidence="2" type="primary">Rdh11_0</name>
    <name evidence="2" type="ORF">Bhyg_06304</name>
</gene>
<dbReference type="GO" id="GO:0016491">
    <property type="term" value="F:oxidoreductase activity"/>
    <property type="evidence" value="ECO:0007669"/>
    <property type="project" value="UniProtKB-KW"/>
</dbReference>
<dbReference type="Gene3D" id="3.40.50.720">
    <property type="entry name" value="NAD(P)-binding Rossmann-like Domain"/>
    <property type="match status" value="1"/>
</dbReference>
<sequence length="342" mass="38902">MEAVYAAIIVFSLTYLYYRNWMAGKNFSKAHRADGKTAIVTETAIGLAERGVRVIVACSDLRRGEIVSAMIKSKTGNPNIRAMHLNLASFKSIRAFAETFLKEETRLDILVNNETVTCAKKSFTEDGLEMHMAVNHFGHFLLTMLLIKRMRQFTPSRIVTVSHHAHRFVRFNKDNLNSERTYNRFHAFCHSKLANLIFTNELSNRLSCSGVTATSVHPGIFHVDTSHITGSLLFEIFRGITDIFAKIILRTAKSGAQNTLYAALDFNLQNISGVYIDNFEIAHVNPDADDPELRSWLWDYSEKITGIGFPTDDWYLDDSYKNISKYTNFFGIPTEIYEQSLK</sequence>
<keyword evidence="1" id="KW-0560">Oxidoreductase</keyword>
<dbReference type="EMBL" id="WJQU01000002">
    <property type="protein sequence ID" value="KAJ6641365.1"/>
    <property type="molecule type" value="Genomic_DNA"/>
</dbReference>
<protein>
    <submittedName>
        <fullName evidence="2">Retinol dehydrogenase 11</fullName>
    </submittedName>
</protein>
<keyword evidence="3" id="KW-1185">Reference proteome</keyword>
<comment type="caution">
    <text evidence="2">The sequence shown here is derived from an EMBL/GenBank/DDBJ whole genome shotgun (WGS) entry which is preliminary data.</text>
</comment>
<accession>A0A9Q0S2Q0</accession>
<name>A0A9Q0S2Q0_9DIPT</name>